<sequence length="906" mass="101671">MTDKVVQVAKTIVRIEYYQSISFDTNDANAGEATGFIVDVDDEEGLILTNRHIVGTGLFRGRCVFHNYEECDVSPVYTDPIHDFSLLKFDPKKIKHMKLSALQMKPELAYIGQRVQVIGNDNGVLSVLSGIISRLDCNVPEDDDDYRDFNINYLQAAVDASGGSSGSPVVNEDGYAVAMQAVVSTEAATSYFLPLDRPLWALEYVKQGKRVPRGDIQVEWTSKSFHECRKLHLSGTWEETLRSEFPKENRMLVAKSVIPTGAADSRIIEGDILIGINGKHLTRFVDLDATLDDNVGRDISILLLRGGKECTIEVRVSNLHDLIPNRFVSVAGGTFHDVSLQHALVYSIPCNNAGVLVSQTNGSFGYHWLIEKMDGKETPNLEEFCKVVETLRDRSRIIVKFKYLEDPNSVYTQIVDFDGHWYPKMKLATRNDETGRWDFTARAKILPAIPPKPQKANLTSSVSDGYRQAEDVVRSFVQVTALAKLQLDGRHSYKFKGDGLVVSAKCGLVICSRHTVPHTLCDITLTVGKSIFVEAKIVYMDQNCGFVLLRYEPSLVLANVHTAPLSDGYFKIGDEAIYLGITDQGDPSFAKTSIANILTWSMPKTTHEPQYRVTNIDMIVTETSLPRSGVLMTRDGSIQALCFTFTGSSKNTIGSIATPILKPVIEMAKQVVPPKVNALNFEIIDIEITKARLMGVSERRIKEIENKGRHRLLQVGKIIAGRDETFEEFDIILTLNGQLVTDAWKLDILKYSNSTNALVVRNGRETNVTLRQAPTDDLETNHVVRFGGATIQPPHYAVRQQVRKLHSMVYISYVSYGSPAQSYDLCATWFVTHINSIRTPDLPSFLNEVRQVREGDHLKFDCITLDGMHRFCTLKKDEYYFPTIEYKKNPMKPRGWDVINWTNTET</sequence>
<gene>
    <name evidence="8" type="ORF">K469DRAFT_678051</name>
</gene>
<dbReference type="GO" id="GO:0004252">
    <property type="term" value="F:serine-type endopeptidase activity"/>
    <property type="evidence" value="ECO:0007669"/>
    <property type="project" value="InterPro"/>
</dbReference>
<name>A0A6A6DD09_9PEZI</name>
<protein>
    <recommendedName>
        <fullName evidence="3">Pro-apoptotic serine protease NMA111</fullName>
    </recommendedName>
    <alternativeName>
        <fullName evidence="4">Pro-apoptotic serine protease nma111</fullName>
    </alternativeName>
</protein>
<dbReference type="GO" id="GO:0006915">
    <property type="term" value="P:apoptotic process"/>
    <property type="evidence" value="ECO:0007669"/>
    <property type="project" value="UniProtKB-KW"/>
</dbReference>
<dbReference type="SUPFAM" id="SSF50156">
    <property type="entry name" value="PDZ domain-like"/>
    <property type="match status" value="1"/>
</dbReference>
<dbReference type="InterPro" id="IPR001940">
    <property type="entry name" value="Peptidase_S1C"/>
</dbReference>
<evidence type="ECO:0000256" key="4">
    <source>
        <dbReference type="ARBA" id="ARBA00021524"/>
    </source>
</evidence>
<dbReference type="Pfam" id="PF12812">
    <property type="entry name" value="PDZ_1"/>
    <property type="match status" value="2"/>
</dbReference>
<evidence type="ECO:0000256" key="1">
    <source>
        <dbReference type="ARBA" id="ARBA00002558"/>
    </source>
</evidence>
<dbReference type="InterPro" id="IPR036034">
    <property type="entry name" value="PDZ_sf"/>
</dbReference>
<dbReference type="SUPFAM" id="SSF50494">
    <property type="entry name" value="Trypsin-like serine proteases"/>
    <property type="match status" value="2"/>
</dbReference>
<dbReference type="PANTHER" id="PTHR46366">
    <property type="entry name" value="PRO-APOPTOTIC SERINE PROTEASE NMA111"/>
    <property type="match status" value="1"/>
</dbReference>
<dbReference type="GO" id="GO:0006508">
    <property type="term" value="P:proteolysis"/>
    <property type="evidence" value="ECO:0007669"/>
    <property type="project" value="UniProtKB-KW"/>
</dbReference>
<dbReference type="OrthoDB" id="4217619at2759"/>
<evidence type="ECO:0000256" key="2">
    <source>
        <dbReference type="ARBA" id="ARBA00010541"/>
    </source>
</evidence>
<dbReference type="PRINTS" id="PR00834">
    <property type="entry name" value="PROTEASES2C"/>
</dbReference>
<dbReference type="InterPro" id="IPR025926">
    <property type="entry name" value="PDZ-like_dom"/>
</dbReference>
<feature type="domain" description="PDZ-like" evidence="7">
    <location>
        <begin position="778"/>
        <end position="853"/>
    </location>
</feature>
<dbReference type="InterPro" id="IPR009003">
    <property type="entry name" value="Peptidase_S1_PA"/>
</dbReference>
<reference evidence="8" key="1">
    <citation type="journal article" date="2020" name="Stud. Mycol.">
        <title>101 Dothideomycetes genomes: a test case for predicting lifestyles and emergence of pathogens.</title>
        <authorList>
            <person name="Haridas S."/>
            <person name="Albert R."/>
            <person name="Binder M."/>
            <person name="Bloem J."/>
            <person name="Labutti K."/>
            <person name="Salamov A."/>
            <person name="Andreopoulos B."/>
            <person name="Baker S."/>
            <person name="Barry K."/>
            <person name="Bills G."/>
            <person name="Bluhm B."/>
            <person name="Cannon C."/>
            <person name="Castanera R."/>
            <person name="Culley D."/>
            <person name="Daum C."/>
            <person name="Ezra D."/>
            <person name="Gonzalez J."/>
            <person name="Henrissat B."/>
            <person name="Kuo A."/>
            <person name="Liang C."/>
            <person name="Lipzen A."/>
            <person name="Lutzoni F."/>
            <person name="Magnuson J."/>
            <person name="Mondo S."/>
            <person name="Nolan M."/>
            <person name="Ohm R."/>
            <person name="Pangilinan J."/>
            <person name="Park H.-J."/>
            <person name="Ramirez L."/>
            <person name="Alfaro M."/>
            <person name="Sun H."/>
            <person name="Tritt A."/>
            <person name="Yoshinaga Y."/>
            <person name="Zwiers L.-H."/>
            <person name="Turgeon B."/>
            <person name="Goodwin S."/>
            <person name="Spatafora J."/>
            <person name="Crous P."/>
            <person name="Grigoriev I."/>
        </authorList>
    </citation>
    <scope>NUCLEOTIDE SEQUENCE</scope>
    <source>
        <strain evidence="8">CBS 207.26</strain>
    </source>
</reference>
<dbReference type="EMBL" id="ML994699">
    <property type="protein sequence ID" value="KAF2176873.1"/>
    <property type="molecule type" value="Genomic_DNA"/>
</dbReference>
<accession>A0A6A6DD09</accession>
<keyword evidence="5" id="KW-0053">Apoptosis</keyword>
<evidence type="ECO:0000256" key="6">
    <source>
        <dbReference type="ARBA" id="ARBA00022737"/>
    </source>
</evidence>
<keyword evidence="8" id="KW-0645">Protease</keyword>
<organism evidence="8 9">
    <name type="scientific">Zopfia rhizophila CBS 207.26</name>
    <dbReference type="NCBI Taxonomy" id="1314779"/>
    <lineage>
        <taxon>Eukaryota</taxon>
        <taxon>Fungi</taxon>
        <taxon>Dikarya</taxon>
        <taxon>Ascomycota</taxon>
        <taxon>Pezizomycotina</taxon>
        <taxon>Dothideomycetes</taxon>
        <taxon>Dothideomycetes incertae sedis</taxon>
        <taxon>Zopfiaceae</taxon>
        <taxon>Zopfia</taxon>
    </lineage>
</organism>
<evidence type="ECO:0000259" key="7">
    <source>
        <dbReference type="Pfam" id="PF12812"/>
    </source>
</evidence>
<keyword evidence="6" id="KW-0677">Repeat</keyword>
<proteinExistence type="inferred from homology"/>
<dbReference type="CDD" id="cd06719">
    <property type="entry name" value="PDZ2-4_Nma111p-like"/>
    <property type="match status" value="1"/>
</dbReference>
<feature type="domain" description="PDZ-like" evidence="7">
    <location>
        <begin position="323"/>
        <end position="394"/>
    </location>
</feature>
<dbReference type="Gene3D" id="2.30.42.10">
    <property type="match status" value="1"/>
</dbReference>
<dbReference type="Gene3D" id="2.40.10.120">
    <property type="match status" value="1"/>
</dbReference>
<evidence type="ECO:0000256" key="3">
    <source>
        <dbReference type="ARBA" id="ARBA00020338"/>
    </source>
</evidence>
<dbReference type="Pfam" id="PF13365">
    <property type="entry name" value="Trypsin_2"/>
    <property type="match status" value="1"/>
</dbReference>
<comment type="function">
    <text evidence="1">Nuclear serine protease which mediates apoptosis.</text>
</comment>
<evidence type="ECO:0000256" key="5">
    <source>
        <dbReference type="ARBA" id="ARBA00022703"/>
    </source>
</evidence>
<dbReference type="Proteomes" id="UP000800200">
    <property type="component" value="Unassembled WGS sequence"/>
</dbReference>
<dbReference type="AlphaFoldDB" id="A0A6A6DD09"/>
<evidence type="ECO:0000313" key="9">
    <source>
        <dbReference type="Proteomes" id="UP000800200"/>
    </source>
</evidence>
<comment type="similarity">
    <text evidence="2">Belongs to the peptidase S1C family.</text>
</comment>
<keyword evidence="8" id="KW-0378">Hydrolase</keyword>
<keyword evidence="9" id="KW-1185">Reference proteome</keyword>
<dbReference type="PANTHER" id="PTHR46366:SF8">
    <property type="entry name" value="PRO-APOPTOTIC SERINE PROTEASE NMA111"/>
    <property type="match status" value="1"/>
</dbReference>
<evidence type="ECO:0000313" key="8">
    <source>
        <dbReference type="EMBL" id="KAF2176873.1"/>
    </source>
</evidence>